<dbReference type="GO" id="GO:0003723">
    <property type="term" value="F:RNA binding"/>
    <property type="evidence" value="ECO:0007669"/>
    <property type="project" value="UniProtKB-UniRule"/>
</dbReference>
<gene>
    <name evidence="16" type="ORF">MPOL1434_LOCUS1742</name>
</gene>
<evidence type="ECO:0000256" key="11">
    <source>
        <dbReference type="ARBA" id="ARBA00023242"/>
    </source>
</evidence>
<dbReference type="GO" id="GO:0046540">
    <property type="term" value="C:U4/U6 x U5 tri-snRNP complex"/>
    <property type="evidence" value="ECO:0007669"/>
    <property type="project" value="TreeGrafter"/>
</dbReference>
<comment type="subcellular location">
    <subcellularLocation>
        <location evidence="2">Cytoplasm</location>
    </subcellularLocation>
    <subcellularLocation>
        <location evidence="1 13">Nucleus</location>
    </subcellularLocation>
</comment>
<dbReference type="GO" id="GO:0005732">
    <property type="term" value="C:sno(s)RNA-containing ribonucleoprotein complex"/>
    <property type="evidence" value="ECO:0007669"/>
    <property type="project" value="TreeGrafter"/>
</dbReference>
<keyword evidence="7" id="KW-0819">tRNA processing</keyword>
<evidence type="ECO:0000256" key="14">
    <source>
        <dbReference type="SAM" id="MobiDB-lite"/>
    </source>
</evidence>
<dbReference type="GO" id="GO:0005730">
    <property type="term" value="C:nucleolus"/>
    <property type="evidence" value="ECO:0007669"/>
    <property type="project" value="TreeGrafter"/>
</dbReference>
<sequence>MSESGAPAEAAPAAASDAAAVPADEAATNKRSPSDFLKAVLGRPVNVRLNSGTDYKGVLACLDGYMNIAMEQTEEYVDGQLKAKYGDCFIRGNNVLYISAARK</sequence>
<dbReference type="SMART" id="SM00651">
    <property type="entry name" value="Sm"/>
    <property type="match status" value="1"/>
</dbReference>
<keyword evidence="12 13" id="KW-0687">Ribonucleoprotein</keyword>
<dbReference type="GO" id="GO:0120115">
    <property type="term" value="C:Lsm2-8 complex"/>
    <property type="evidence" value="ECO:0007669"/>
    <property type="project" value="UniProtKB-ARBA"/>
</dbReference>
<dbReference type="CDD" id="cd01726">
    <property type="entry name" value="LSm6"/>
    <property type="match status" value="1"/>
</dbReference>
<dbReference type="Gene3D" id="2.30.30.100">
    <property type="match status" value="1"/>
</dbReference>
<keyword evidence="8 13" id="KW-0747">Spliceosome</keyword>
<dbReference type="InterPro" id="IPR016487">
    <property type="entry name" value="Lsm6/sSmF"/>
</dbReference>
<accession>A0A7S0FIP0</accession>
<dbReference type="FunFam" id="2.30.30.100:FF:000010">
    <property type="entry name" value="U6 snRNA-associated Sm-like protein LSm6"/>
    <property type="match status" value="1"/>
</dbReference>
<comment type="similarity">
    <text evidence="3 13">Belongs to the snRNP Sm proteins family. SmF/LSm6 subfamily.</text>
</comment>
<evidence type="ECO:0000256" key="9">
    <source>
        <dbReference type="ARBA" id="ARBA00022884"/>
    </source>
</evidence>
<dbReference type="Pfam" id="PF01423">
    <property type="entry name" value="LSM"/>
    <property type="match status" value="1"/>
</dbReference>
<evidence type="ECO:0000256" key="4">
    <source>
        <dbReference type="ARBA" id="ARBA00022490"/>
    </source>
</evidence>
<feature type="compositionally biased region" description="Low complexity" evidence="14">
    <location>
        <begin position="1"/>
        <end position="26"/>
    </location>
</feature>
<dbReference type="AlphaFoldDB" id="A0A7S0FIP0"/>
<evidence type="ECO:0000256" key="8">
    <source>
        <dbReference type="ARBA" id="ARBA00022728"/>
    </source>
</evidence>
<dbReference type="GO" id="GO:0008033">
    <property type="term" value="P:tRNA processing"/>
    <property type="evidence" value="ECO:0007669"/>
    <property type="project" value="UniProtKB-KW"/>
</dbReference>
<dbReference type="GO" id="GO:0030490">
    <property type="term" value="P:maturation of SSU-rRNA"/>
    <property type="evidence" value="ECO:0007669"/>
    <property type="project" value="TreeGrafter"/>
</dbReference>
<evidence type="ECO:0000256" key="7">
    <source>
        <dbReference type="ARBA" id="ARBA00022694"/>
    </source>
</evidence>
<dbReference type="PANTHER" id="PTHR11021:SF1">
    <property type="entry name" value="U6 SNRNA-ASSOCIATED SM-LIKE PROTEIN LSM6"/>
    <property type="match status" value="1"/>
</dbReference>
<evidence type="ECO:0000256" key="10">
    <source>
        <dbReference type="ARBA" id="ARBA00023187"/>
    </source>
</evidence>
<dbReference type="InterPro" id="IPR047575">
    <property type="entry name" value="Sm"/>
</dbReference>
<keyword evidence="10 13" id="KW-0508">mRNA splicing</keyword>
<dbReference type="SUPFAM" id="SSF50182">
    <property type="entry name" value="Sm-like ribonucleoproteins"/>
    <property type="match status" value="1"/>
</dbReference>
<dbReference type="GO" id="GO:0000398">
    <property type="term" value="P:mRNA splicing, via spliceosome"/>
    <property type="evidence" value="ECO:0007669"/>
    <property type="project" value="InterPro"/>
</dbReference>
<evidence type="ECO:0000313" key="16">
    <source>
        <dbReference type="EMBL" id="CAD8362065.1"/>
    </source>
</evidence>
<keyword evidence="9 13" id="KW-0694">RNA-binding</keyword>
<dbReference type="EMBL" id="HBEJ01002954">
    <property type="protein sequence ID" value="CAD8362065.1"/>
    <property type="molecule type" value="Transcribed_RNA"/>
</dbReference>
<dbReference type="PROSITE" id="PS52002">
    <property type="entry name" value="SM"/>
    <property type="match status" value="1"/>
</dbReference>
<feature type="region of interest" description="Disordered" evidence="14">
    <location>
        <begin position="1"/>
        <end position="31"/>
    </location>
</feature>
<feature type="domain" description="Sm" evidence="15">
    <location>
        <begin position="32"/>
        <end position="103"/>
    </location>
</feature>
<evidence type="ECO:0000256" key="5">
    <source>
        <dbReference type="ARBA" id="ARBA00022552"/>
    </source>
</evidence>
<evidence type="ECO:0000256" key="3">
    <source>
        <dbReference type="ARBA" id="ARBA00007927"/>
    </source>
</evidence>
<evidence type="ECO:0000259" key="15">
    <source>
        <dbReference type="PROSITE" id="PS52002"/>
    </source>
</evidence>
<organism evidence="16">
    <name type="scientific">Minutocellus polymorphus</name>
    <dbReference type="NCBI Taxonomy" id="265543"/>
    <lineage>
        <taxon>Eukaryota</taxon>
        <taxon>Sar</taxon>
        <taxon>Stramenopiles</taxon>
        <taxon>Ochrophyta</taxon>
        <taxon>Bacillariophyta</taxon>
        <taxon>Mediophyceae</taxon>
        <taxon>Cymatosirophycidae</taxon>
        <taxon>Cymatosirales</taxon>
        <taxon>Cymatosiraceae</taxon>
        <taxon>Minutocellus</taxon>
    </lineage>
</organism>
<keyword evidence="4" id="KW-0963">Cytoplasm</keyword>
<protein>
    <recommendedName>
        <fullName evidence="15">Sm domain-containing protein</fullName>
    </recommendedName>
</protein>
<dbReference type="GO" id="GO:0005688">
    <property type="term" value="C:U6 snRNP"/>
    <property type="evidence" value="ECO:0007669"/>
    <property type="project" value="TreeGrafter"/>
</dbReference>
<evidence type="ECO:0000256" key="6">
    <source>
        <dbReference type="ARBA" id="ARBA00022664"/>
    </source>
</evidence>
<evidence type="ECO:0000256" key="13">
    <source>
        <dbReference type="PIRNR" id="PIRNR006609"/>
    </source>
</evidence>
<evidence type="ECO:0000256" key="2">
    <source>
        <dbReference type="ARBA" id="ARBA00004496"/>
    </source>
</evidence>
<dbReference type="InterPro" id="IPR010920">
    <property type="entry name" value="LSM_dom_sf"/>
</dbReference>
<evidence type="ECO:0000256" key="1">
    <source>
        <dbReference type="ARBA" id="ARBA00004123"/>
    </source>
</evidence>
<keyword evidence="11 13" id="KW-0539">Nucleus</keyword>
<dbReference type="GO" id="GO:0005681">
    <property type="term" value="C:spliceosomal complex"/>
    <property type="evidence" value="ECO:0007669"/>
    <property type="project" value="UniProtKB-KW"/>
</dbReference>
<dbReference type="PANTHER" id="PTHR11021">
    <property type="entry name" value="SMALL NUCLEAR RIBONUCLEOPROTEIN F SNRNP-F"/>
    <property type="match status" value="1"/>
</dbReference>
<dbReference type="GO" id="GO:0000932">
    <property type="term" value="C:P-body"/>
    <property type="evidence" value="ECO:0007669"/>
    <property type="project" value="TreeGrafter"/>
</dbReference>
<evidence type="ECO:0000256" key="12">
    <source>
        <dbReference type="ARBA" id="ARBA00023274"/>
    </source>
</evidence>
<dbReference type="InterPro" id="IPR001163">
    <property type="entry name" value="Sm_dom_euk/arc"/>
</dbReference>
<name>A0A7S0FIP0_9STRA</name>
<reference evidence="16" key="1">
    <citation type="submission" date="2021-01" db="EMBL/GenBank/DDBJ databases">
        <authorList>
            <person name="Corre E."/>
            <person name="Pelletier E."/>
            <person name="Niang G."/>
            <person name="Scheremetjew M."/>
            <person name="Finn R."/>
            <person name="Kale V."/>
            <person name="Holt S."/>
            <person name="Cochrane G."/>
            <person name="Meng A."/>
            <person name="Brown T."/>
            <person name="Cohen L."/>
        </authorList>
    </citation>
    <scope>NUCLEOTIDE SEQUENCE</scope>
    <source>
        <strain evidence="16">CCMP3303</strain>
    </source>
</reference>
<keyword evidence="5" id="KW-0698">rRNA processing</keyword>
<keyword evidence="6 13" id="KW-0507">mRNA processing</keyword>
<proteinExistence type="inferred from homology"/>